<evidence type="ECO:0000313" key="2">
    <source>
        <dbReference type="EMBL" id="AFM03656.1"/>
    </source>
</evidence>
<dbReference type="Pfam" id="PF18962">
    <property type="entry name" value="Por_Secre_tail"/>
    <property type="match status" value="1"/>
</dbReference>
<accession>I4AI71</accession>
<keyword evidence="3" id="KW-1185">Reference proteome</keyword>
<dbReference type="InterPro" id="IPR026444">
    <property type="entry name" value="Secre_tail"/>
</dbReference>
<name>I4AI71_BERLS</name>
<reference evidence="3" key="1">
    <citation type="submission" date="2012-06" db="EMBL/GenBank/DDBJ databases">
        <title>The complete genome of Flexibacter litoralis DSM 6794.</title>
        <authorList>
            <person name="Lucas S."/>
            <person name="Copeland A."/>
            <person name="Lapidus A."/>
            <person name="Glavina del Rio T."/>
            <person name="Dalin E."/>
            <person name="Tice H."/>
            <person name="Bruce D."/>
            <person name="Goodwin L."/>
            <person name="Pitluck S."/>
            <person name="Peters L."/>
            <person name="Ovchinnikova G."/>
            <person name="Lu M."/>
            <person name="Kyrpides N."/>
            <person name="Mavromatis K."/>
            <person name="Ivanova N."/>
            <person name="Brettin T."/>
            <person name="Detter J.C."/>
            <person name="Han C."/>
            <person name="Larimer F."/>
            <person name="Land M."/>
            <person name="Hauser L."/>
            <person name="Markowitz V."/>
            <person name="Cheng J.-F."/>
            <person name="Hugenholtz P."/>
            <person name="Woyke T."/>
            <person name="Wu D."/>
            <person name="Spring S."/>
            <person name="Lang E."/>
            <person name="Kopitz M."/>
            <person name="Brambilla E."/>
            <person name="Klenk H.-P."/>
            <person name="Eisen J.A."/>
        </authorList>
    </citation>
    <scope>NUCLEOTIDE SEQUENCE [LARGE SCALE GENOMIC DNA]</scope>
    <source>
        <strain evidence="3">ATCC 23117 / DSM 6794 / NBRC 15988 / NCIMB 1366 / Sio-4</strain>
    </source>
</reference>
<gene>
    <name evidence="2" type="ordered locus">Fleli_1219</name>
</gene>
<protein>
    <submittedName>
        <fullName evidence="2">Putative pre-peptidase</fullName>
    </submittedName>
</protein>
<dbReference type="AlphaFoldDB" id="I4AI71"/>
<dbReference type="NCBIfam" id="TIGR04183">
    <property type="entry name" value="Por_Secre_tail"/>
    <property type="match status" value="1"/>
</dbReference>
<dbReference type="Gene3D" id="2.60.120.380">
    <property type="match status" value="1"/>
</dbReference>
<dbReference type="KEGG" id="fli:Fleli_1219"/>
<dbReference type="eggNOG" id="COG4447">
    <property type="taxonomic scope" value="Bacteria"/>
</dbReference>
<evidence type="ECO:0000313" key="3">
    <source>
        <dbReference type="Proteomes" id="UP000006054"/>
    </source>
</evidence>
<dbReference type="EMBL" id="CP003345">
    <property type="protein sequence ID" value="AFM03656.1"/>
    <property type="molecule type" value="Genomic_DNA"/>
</dbReference>
<evidence type="ECO:0000259" key="1">
    <source>
        <dbReference type="Pfam" id="PF18962"/>
    </source>
</evidence>
<dbReference type="RefSeq" id="WP_014797113.1">
    <property type="nucleotide sequence ID" value="NC_018018.1"/>
</dbReference>
<dbReference type="STRING" id="880071.Fleli_1219"/>
<dbReference type="Proteomes" id="UP000006054">
    <property type="component" value="Chromosome"/>
</dbReference>
<feature type="domain" description="Secretion system C-terminal sorting" evidence="1">
    <location>
        <begin position="399"/>
        <end position="471"/>
    </location>
</feature>
<dbReference type="OrthoDB" id="9792152at2"/>
<dbReference type="PATRIC" id="fig|880071.3.peg.1193"/>
<organism evidence="2 3">
    <name type="scientific">Bernardetia litoralis (strain ATCC 23117 / DSM 6794 / NBRC 15988 / NCIMB 1366 / Fx l1 / Sio-4)</name>
    <name type="common">Flexibacter litoralis</name>
    <dbReference type="NCBI Taxonomy" id="880071"/>
    <lineage>
        <taxon>Bacteria</taxon>
        <taxon>Pseudomonadati</taxon>
        <taxon>Bacteroidota</taxon>
        <taxon>Cytophagia</taxon>
        <taxon>Cytophagales</taxon>
        <taxon>Bernardetiaceae</taxon>
        <taxon>Bernardetia</taxon>
    </lineage>
</organism>
<dbReference type="HOGENOM" id="CLU_569557_0_0_10"/>
<sequence length="479" mass="52394">MECNDDGGTGLYSRISRNDPPLCGGTNSTRDVWYKFVAPAGGQTAIDTQLGSLTNAAMELYRSTDGTCATLTYVACNDNVVSPPDNMPTLVDYTLVAGNTYYVRVWGNGTNTGTFDICVQNQYSDCDVSFPLCSSSSFNTNSFGEGSTDTDIGNCFNDGINDPTERQSIWVNFEIQTSGVLQFLIAPQTVSDDYDFILYRDDGSFCSDINANGTVASCNFSASTAGAGNTGVNGGTLNSQGAFGGSTPINADVTVTAGERYYLLVNNYENSSSGFDLNFSGTAGLDCVVLPLELTEFGGEKVKDQNLLHWATAREYNTSHFEIERSNDAMDFIKIGSLASGNNILENQIYQYWDKEPQTGINYYRLKQVDLDGTFTYTKTIAIAIDNQGIITDFEIQKIYPNPAQNSINFVFAIPTSNSEIQLEIFDSNGKSVSKNTENYKKGIQDFNQNLSSFSKRLYILIISNLKTGQVLTEKFIKK</sequence>
<dbReference type="eggNOG" id="COG3291">
    <property type="taxonomic scope" value="Bacteria"/>
</dbReference>
<proteinExistence type="predicted"/>